<gene>
    <name evidence="1" type="ORF">GCM10008119_08670</name>
</gene>
<sequence length="80" mass="9676">MINYQYVNNFRLVNNKCKPEKPPKLIKYKVILGYQVYYSTFNKKLFVIFDHIKNQYCSFENNGESTDLDMDLKENVKRIQ</sequence>
<protein>
    <submittedName>
        <fullName evidence="1">Uncharacterized protein</fullName>
    </submittedName>
</protein>
<comment type="caution">
    <text evidence="1">The sequence shown here is derived from an EMBL/GenBank/DDBJ whole genome shotgun (WGS) entry which is preliminary data.</text>
</comment>
<dbReference type="Proteomes" id="UP000645390">
    <property type="component" value="Unassembled WGS sequence"/>
</dbReference>
<reference evidence="2" key="1">
    <citation type="journal article" date="2019" name="Int. J. Syst. Evol. Microbiol.">
        <title>The Global Catalogue of Microorganisms (GCM) 10K type strain sequencing project: providing services to taxonomists for standard genome sequencing and annotation.</title>
        <authorList>
            <consortium name="The Broad Institute Genomics Platform"/>
            <consortium name="The Broad Institute Genome Sequencing Center for Infectious Disease"/>
            <person name="Wu L."/>
            <person name="Ma J."/>
        </authorList>
    </citation>
    <scope>NUCLEOTIDE SEQUENCE [LARGE SCALE GENOMIC DNA]</scope>
    <source>
        <strain evidence="2">CCM 8939</strain>
    </source>
</reference>
<accession>A0ABQ2BGH1</accession>
<evidence type="ECO:0000313" key="2">
    <source>
        <dbReference type="Proteomes" id="UP000645390"/>
    </source>
</evidence>
<evidence type="ECO:0000313" key="1">
    <source>
        <dbReference type="EMBL" id="GGI23643.1"/>
    </source>
</evidence>
<proteinExistence type="predicted"/>
<organism evidence="1 2">
    <name type="scientific">Pedobacter mendelii</name>
    <dbReference type="NCBI Taxonomy" id="1908240"/>
    <lineage>
        <taxon>Bacteria</taxon>
        <taxon>Pseudomonadati</taxon>
        <taxon>Bacteroidota</taxon>
        <taxon>Sphingobacteriia</taxon>
        <taxon>Sphingobacteriales</taxon>
        <taxon>Sphingobacteriaceae</taxon>
        <taxon>Pedobacter</taxon>
    </lineage>
</organism>
<dbReference type="EMBL" id="BMDJ01000002">
    <property type="protein sequence ID" value="GGI23643.1"/>
    <property type="molecule type" value="Genomic_DNA"/>
</dbReference>
<name>A0ABQ2BGH1_9SPHI</name>
<keyword evidence="2" id="KW-1185">Reference proteome</keyword>